<keyword evidence="1" id="KW-0812">Transmembrane</keyword>
<feature type="transmembrane region" description="Helical" evidence="1">
    <location>
        <begin position="49"/>
        <end position="73"/>
    </location>
</feature>
<evidence type="ECO:0000256" key="1">
    <source>
        <dbReference type="SAM" id="Phobius"/>
    </source>
</evidence>
<dbReference type="AlphaFoldDB" id="A0A1D2VF20"/>
<name>A0A1D2VF20_9ASCO</name>
<dbReference type="InParanoid" id="A0A1D2VF20"/>
<dbReference type="Proteomes" id="UP000095038">
    <property type="component" value="Unassembled WGS sequence"/>
</dbReference>
<gene>
    <name evidence="2" type="ORF">ASCRUDRAFT_155923</name>
</gene>
<dbReference type="GeneID" id="30962988"/>
<evidence type="ECO:0000313" key="2">
    <source>
        <dbReference type="EMBL" id="ODV60067.1"/>
    </source>
</evidence>
<keyword evidence="1" id="KW-0472">Membrane</keyword>
<keyword evidence="1" id="KW-1133">Transmembrane helix</keyword>
<reference evidence="3" key="1">
    <citation type="submission" date="2016-05" db="EMBL/GenBank/DDBJ databases">
        <title>Comparative genomics of biotechnologically important yeasts.</title>
        <authorList>
            <consortium name="DOE Joint Genome Institute"/>
            <person name="Riley R."/>
            <person name="Haridas S."/>
            <person name="Wolfe K.H."/>
            <person name="Lopes M.R."/>
            <person name="Hittinger C.T."/>
            <person name="Goker M."/>
            <person name="Salamov A."/>
            <person name="Wisecaver J."/>
            <person name="Long T.M."/>
            <person name="Aerts A.L."/>
            <person name="Barry K."/>
            <person name="Choi C."/>
            <person name="Clum A."/>
            <person name="Coughlan A.Y."/>
            <person name="Deshpande S."/>
            <person name="Douglass A.P."/>
            <person name="Hanson S.J."/>
            <person name="Klenk H.-P."/>
            <person name="Labutti K."/>
            <person name="Lapidus A."/>
            <person name="Lindquist E."/>
            <person name="Lipzen A."/>
            <person name="Meier-Kolthoff J.P."/>
            <person name="Ohm R.A."/>
            <person name="Otillar R.P."/>
            <person name="Pangilinan J."/>
            <person name="Peng Y."/>
            <person name="Rokas A."/>
            <person name="Rosa C.A."/>
            <person name="Scheuner C."/>
            <person name="Sibirny A.A."/>
            <person name="Slot J.C."/>
            <person name="Stielow J.B."/>
            <person name="Sun H."/>
            <person name="Kurtzman C.P."/>
            <person name="Blackwell M."/>
            <person name="Grigoriev I.V."/>
            <person name="Jeffries T.W."/>
        </authorList>
    </citation>
    <scope>NUCLEOTIDE SEQUENCE [LARGE SCALE GENOMIC DNA]</scope>
    <source>
        <strain evidence="3">DSM 1968</strain>
    </source>
</reference>
<proteinExistence type="predicted"/>
<sequence>MCRSFQWLCCRKNCETEPVSPFGGTKSEDCFNGETTKFIVSRFKSRIRLLLVICMPIGMSLLQLLPFVGFLILSSLMNTGQVVARTIAARSSAAARLE</sequence>
<organism evidence="2 3">
    <name type="scientific">Ascoidea rubescens DSM 1968</name>
    <dbReference type="NCBI Taxonomy" id="1344418"/>
    <lineage>
        <taxon>Eukaryota</taxon>
        <taxon>Fungi</taxon>
        <taxon>Dikarya</taxon>
        <taxon>Ascomycota</taxon>
        <taxon>Saccharomycotina</taxon>
        <taxon>Saccharomycetes</taxon>
        <taxon>Ascoideaceae</taxon>
        <taxon>Ascoidea</taxon>
    </lineage>
</organism>
<accession>A0A1D2VF20</accession>
<keyword evidence="3" id="KW-1185">Reference proteome</keyword>
<dbReference type="EMBL" id="KV454483">
    <property type="protein sequence ID" value="ODV60067.1"/>
    <property type="molecule type" value="Genomic_DNA"/>
</dbReference>
<dbReference type="RefSeq" id="XP_020046374.1">
    <property type="nucleotide sequence ID" value="XM_020189352.1"/>
</dbReference>
<evidence type="ECO:0000313" key="3">
    <source>
        <dbReference type="Proteomes" id="UP000095038"/>
    </source>
</evidence>
<protein>
    <submittedName>
        <fullName evidence="2">Uncharacterized protein</fullName>
    </submittedName>
</protein>